<keyword evidence="2" id="KW-0479">Metal-binding</keyword>
<dbReference type="SUPFAM" id="SSF101898">
    <property type="entry name" value="NHL repeat"/>
    <property type="match status" value="1"/>
</dbReference>
<feature type="domain" description="B box-type" evidence="5">
    <location>
        <begin position="46"/>
        <end position="96"/>
    </location>
</feature>
<dbReference type="PANTHER" id="PTHR25462">
    <property type="entry name" value="BONUS, ISOFORM C-RELATED"/>
    <property type="match status" value="1"/>
</dbReference>
<dbReference type="Gene3D" id="3.30.160.60">
    <property type="entry name" value="Classic Zinc Finger"/>
    <property type="match status" value="1"/>
</dbReference>
<accession>A0A8B6H295</accession>
<feature type="repeat" description="NHL" evidence="3">
    <location>
        <begin position="533"/>
        <end position="563"/>
    </location>
</feature>
<evidence type="ECO:0000313" key="7">
    <source>
        <dbReference type="Proteomes" id="UP000596742"/>
    </source>
</evidence>
<sequence>MGASCLNIFSPKLSQRYMKMNLQYSLSYFEFSYNFFAIYFQRMASASETFCGVCETQHVVRDADVWCPECDEGLCSSCVKHHRASRATRNHEVTSVDDYKQIPPKIASINQYCSIHESKYQHYCAQHEKLCCPLCITTNHKTCNLMAIEEIIKTSKTSALFDIMEQSLQDMKSNMTKIVIDKKQNLGKIQKQRQSFQTDIQQIREKINKHLNKLENEIQQDIQAAEQKVQSQIERLPSKVSNHGETLDELQKNISATKSFATDLQTFFGCKMFEAEIHKEEKFMQSLIEDVSLQQINLRCRIDDKISDILSMTKIGEISVTTNPPTITLTMDRDKQAQHIVPTTSKTINDINPTLLKKIEVPKGERRNVISGCTIMPSGKMVFVDNIYNRLLIYNENGLLDSKIPVSKQPVEVTCIDEKTVAVTHNAQPYHIEIVNIENKKITNKIKTSKPCYGITNNNGRLVYYEWGSGIQTEDVTDGSIVTTVVKVKGDDYWNYVTTSRDKIYRTDQHTSTVTCYTVTGQKVWELKDESIFKGIRGITIDNDSNVYVTSKDNNNVVVLSSDGKVARQLLGKDDGVELPLVDVTNERSVTTVIKIGCKQSSNYVTTSKDKIYRTDLNTGTVKCYTVTGQKIWEYKDELVLKGTRGITIDNDSNVYVVSYGNDNVVVLSPDGKYARPLLGGEQGINCPYGSHFDQEKNILLVSNYRGTAFLYNI</sequence>
<dbReference type="InterPro" id="IPR011042">
    <property type="entry name" value="6-blade_b-propeller_TolB-like"/>
</dbReference>
<dbReference type="Gene3D" id="1.20.120.20">
    <property type="entry name" value="Apolipoprotein"/>
    <property type="match status" value="1"/>
</dbReference>
<dbReference type="SUPFAM" id="SSF50974">
    <property type="entry name" value="Nitrous oxide reductase, N-terminal domain"/>
    <property type="match status" value="1"/>
</dbReference>
<dbReference type="SUPFAM" id="SSF57845">
    <property type="entry name" value="B-box zinc-binding domain"/>
    <property type="match status" value="1"/>
</dbReference>
<gene>
    <name evidence="6" type="ORF">MGAL_10B072518</name>
</gene>
<dbReference type="GO" id="GO:0008270">
    <property type="term" value="F:zinc ion binding"/>
    <property type="evidence" value="ECO:0007669"/>
    <property type="project" value="UniProtKB-KW"/>
</dbReference>
<proteinExistence type="predicted"/>
<comment type="caution">
    <text evidence="6">The sequence shown here is derived from an EMBL/GenBank/DDBJ whole genome shotgun (WGS) entry which is preliminary data.</text>
</comment>
<dbReference type="PANTHER" id="PTHR25462:SF296">
    <property type="entry name" value="MEIOTIC P26, ISOFORM F"/>
    <property type="match status" value="1"/>
</dbReference>
<evidence type="ECO:0000256" key="2">
    <source>
        <dbReference type="PROSITE-ProRule" id="PRU00024"/>
    </source>
</evidence>
<evidence type="ECO:0000313" key="6">
    <source>
        <dbReference type="EMBL" id="VDI72441.1"/>
    </source>
</evidence>
<evidence type="ECO:0000256" key="4">
    <source>
        <dbReference type="SAM" id="Coils"/>
    </source>
</evidence>
<dbReference type="PROSITE" id="PS51125">
    <property type="entry name" value="NHL"/>
    <property type="match status" value="1"/>
</dbReference>
<dbReference type="InterPro" id="IPR001258">
    <property type="entry name" value="NHL_repeat"/>
</dbReference>
<keyword evidence="2" id="KW-0862">Zinc</keyword>
<dbReference type="Gene3D" id="2.120.10.30">
    <property type="entry name" value="TolB, C-terminal domain"/>
    <property type="match status" value="2"/>
</dbReference>
<keyword evidence="7" id="KW-1185">Reference proteome</keyword>
<dbReference type="Proteomes" id="UP000596742">
    <property type="component" value="Unassembled WGS sequence"/>
</dbReference>
<keyword evidence="2" id="KW-0863">Zinc-finger</keyword>
<keyword evidence="4" id="KW-0175">Coiled coil</keyword>
<organism evidence="6 7">
    <name type="scientific">Mytilus galloprovincialis</name>
    <name type="common">Mediterranean mussel</name>
    <dbReference type="NCBI Taxonomy" id="29158"/>
    <lineage>
        <taxon>Eukaryota</taxon>
        <taxon>Metazoa</taxon>
        <taxon>Spiralia</taxon>
        <taxon>Lophotrochozoa</taxon>
        <taxon>Mollusca</taxon>
        <taxon>Bivalvia</taxon>
        <taxon>Autobranchia</taxon>
        <taxon>Pteriomorphia</taxon>
        <taxon>Mytilida</taxon>
        <taxon>Mytiloidea</taxon>
        <taxon>Mytilidae</taxon>
        <taxon>Mytilinae</taxon>
        <taxon>Mytilus</taxon>
    </lineage>
</organism>
<reference evidence="6" key="1">
    <citation type="submission" date="2018-11" db="EMBL/GenBank/DDBJ databases">
        <authorList>
            <person name="Alioto T."/>
            <person name="Alioto T."/>
        </authorList>
    </citation>
    <scope>NUCLEOTIDE SEQUENCE</scope>
</reference>
<dbReference type="AlphaFoldDB" id="A0A8B6H295"/>
<dbReference type="InterPro" id="IPR011045">
    <property type="entry name" value="N2O_reductase_N"/>
</dbReference>
<feature type="coiled-coil region" evidence="4">
    <location>
        <begin position="186"/>
        <end position="235"/>
    </location>
</feature>
<evidence type="ECO:0000256" key="1">
    <source>
        <dbReference type="ARBA" id="ARBA00022737"/>
    </source>
</evidence>
<dbReference type="CDD" id="cd19757">
    <property type="entry name" value="Bbox1"/>
    <property type="match status" value="1"/>
</dbReference>
<dbReference type="EMBL" id="UYJE01009324">
    <property type="protein sequence ID" value="VDI72441.1"/>
    <property type="molecule type" value="Genomic_DNA"/>
</dbReference>
<dbReference type="SUPFAM" id="SSF58113">
    <property type="entry name" value="Apolipoprotein A-I"/>
    <property type="match status" value="1"/>
</dbReference>
<name>A0A8B6H295_MYTGA</name>
<evidence type="ECO:0000259" key="5">
    <source>
        <dbReference type="PROSITE" id="PS50119"/>
    </source>
</evidence>
<dbReference type="PROSITE" id="PS50119">
    <property type="entry name" value="ZF_BBOX"/>
    <property type="match status" value="1"/>
</dbReference>
<dbReference type="OrthoDB" id="1630758at2759"/>
<dbReference type="InterPro" id="IPR000315">
    <property type="entry name" value="Znf_B-box"/>
</dbReference>
<dbReference type="InterPro" id="IPR047153">
    <property type="entry name" value="TRIM45/56/19-like"/>
</dbReference>
<protein>
    <recommendedName>
        <fullName evidence="5">B box-type domain-containing protein</fullName>
    </recommendedName>
</protein>
<evidence type="ECO:0000256" key="3">
    <source>
        <dbReference type="PROSITE-ProRule" id="PRU00504"/>
    </source>
</evidence>
<dbReference type="Pfam" id="PF22586">
    <property type="entry name" value="ANCHR-like_BBOX"/>
    <property type="match status" value="1"/>
</dbReference>
<keyword evidence="1" id="KW-0677">Repeat</keyword>